<evidence type="ECO:0008006" key="4">
    <source>
        <dbReference type="Google" id="ProtNLM"/>
    </source>
</evidence>
<dbReference type="STRING" id="945553.A0A0D2PIY3"/>
<comment type="similarity">
    <text evidence="1">Belongs to the class-IV pyridoxal-phosphate-dependent aminotransferase family.</text>
</comment>
<reference evidence="3" key="1">
    <citation type="submission" date="2014-04" db="EMBL/GenBank/DDBJ databases">
        <title>Evolutionary Origins and Diversification of the Mycorrhizal Mutualists.</title>
        <authorList>
            <consortium name="DOE Joint Genome Institute"/>
            <consortium name="Mycorrhizal Genomics Consortium"/>
            <person name="Kohler A."/>
            <person name="Kuo A."/>
            <person name="Nagy L.G."/>
            <person name="Floudas D."/>
            <person name="Copeland A."/>
            <person name="Barry K.W."/>
            <person name="Cichocki N."/>
            <person name="Veneault-Fourrey C."/>
            <person name="LaButti K."/>
            <person name="Lindquist E.A."/>
            <person name="Lipzen A."/>
            <person name="Lundell T."/>
            <person name="Morin E."/>
            <person name="Murat C."/>
            <person name="Riley R."/>
            <person name="Ohm R."/>
            <person name="Sun H."/>
            <person name="Tunlid A."/>
            <person name="Henrissat B."/>
            <person name="Grigoriev I.V."/>
            <person name="Hibbett D.S."/>
            <person name="Martin F."/>
        </authorList>
    </citation>
    <scope>NUCLEOTIDE SEQUENCE [LARGE SCALE GENOMIC DNA]</scope>
    <source>
        <strain evidence="3">FD-334 SS-4</strain>
    </source>
</reference>
<dbReference type="GO" id="GO:0046394">
    <property type="term" value="P:carboxylic acid biosynthetic process"/>
    <property type="evidence" value="ECO:0007669"/>
    <property type="project" value="UniProtKB-ARBA"/>
</dbReference>
<dbReference type="EMBL" id="KN817521">
    <property type="protein sequence ID" value="KJA28421.1"/>
    <property type="molecule type" value="Genomic_DNA"/>
</dbReference>
<gene>
    <name evidence="2" type="ORF">HYPSUDRAFT_33800</name>
</gene>
<evidence type="ECO:0000313" key="3">
    <source>
        <dbReference type="Proteomes" id="UP000054270"/>
    </source>
</evidence>
<dbReference type="InterPro" id="IPR001544">
    <property type="entry name" value="Aminotrans_IV"/>
</dbReference>
<dbReference type="Gene3D" id="3.30.470.10">
    <property type="match status" value="1"/>
</dbReference>
<dbReference type="InterPro" id="IPR043132">
    <property type="entry name" value="BCAT-like_C"/>
</dbReference>
<evidence type="ECO:0000313" key="2">
    <source>
        <dbReference type="EMBL" id="KJA28421.1"/>
    </source>
</evidence>
<dbReference type="InterPro" id="IPR036038">
    <property type="entry name" value="Aminotransferase-like"/>
</dbReference>
<dbReference type="GO" id="GO:0003824">
    <property type="term" value="F:catalytic activity"/>
    <property type="evidence" value="ECO:0007669"/>
    <property type="project" value="InterPro"/>
</dbReference>
<dbReference type="PANTHER" id="PTHR42743">
    <property type="entry name" value="AMINO-ACID AMINOTRANSFERASE"/>
    <property type="match status" value="1"/>
</dbReference>
<organism evidence="2 3">
    <name type="scientific">Hypholoma sublateritium (strain FD-334 SS-4)</name>
    <dbReference type="NCBI Taxonomy" id="945553"/>
    <lineage>
        <taxon>Eukaryota</taxon>
        <taxon>Fungi</taxon>
        <taxon>Dikarya</taxon>
        <taxon>Basidiomycota</taxon>
        <taxon>Agaricomycotina</taxon>
        <taxon>Agaricomycetes</taxon>
        <taxon>Agaricomycetidae</taxon>
        <taxon>Agaricales</taxon>
        <taxon>Agaricineae</taxon>
        <taxon>Strophariaceae</taxon>
        <taxon>Hypholoma</taxon>
    </lineage>
</organism>
<dbReference type="InterPro" id="IPR043131">
    <property type="entry name" value="BCAT-like_N"/>
</dbReference>
<dbReference type="OrthoDB" id="64220at2759"/>
<proteinExistence type="inferred from homology"/>
<protein>
    <recommendedName>
        <fullName evidence="4">Aminodeoxychorismate lyase</fullName>
    </recommendedName>
</protein>
<name>A0A0D2PIY3_HYPSF</name>
<dbReference type="AlphaFoldDB" id="A0A0D2PIY3"/>
<keyword evidence="3" id="KW-1185">Reference proteome</keyword>
<dbReference type="OMA" id="VWLSNGV"/>
<evidence type="ECO:0000256" key="1">
    <source>
        <dbReference type="ARBA" id="ARBA00009320"/>
    </source>
</evidence>
<dbReference type="Gene3D" id="3.20.10.10">
    <property type="entry name" value="D-amino Acid Aminotransferase, subunit A, domain 2"/>
    <property type="match status" value="1"/>
</dbReference>
<dbReference type="Proteomes" id="UP000054270">
    <property type="component" value="Unassembled WGS sequence"/>
</dbReference>
<dbReference type="PANTHER" id="PTHR42743:SF11">
    <property type="entry name" value="AMINODEOXYCHORISMATE LYASE"/>
    <property type="match status" value="1"/>
</dbReference>
<dbReference type="Pfam" id="PF01063">
    <property type="entry name" value="Aminotran_4"/>
    <property type="match status" value="1"/>
</dbReference>
<accession>A0A0D2PIY3</accession>
<dbReference type="SUPFAM" id="SSF56752">
    <property type="entry name" value="D-aminoacid aminotransferase-like PLP-dependent enzymes"/>
    <property type="match status" value="1"/>
</dbReference>
<sequence length="270" mass="30391">MAVVNEPYQLLTTTRYDPLLQSLIWNNDTHGPSPFFLLPLHFARLLDAADMHNWFYARSTLKYNDLKSRCMDAIADQRVRESNAVAFKVRITVSVEGQVVAVATPLPAPFYSDPTHLPLQKLPPVTAQGTAELISAVKIYLDTELIEPSVFTQTKTTFRAVYEQAKSRNVKVAEVRSATDWDVLLYNQDGEIMETSIYNVAFYRSSTWLTPSVSTGCLPGVMRRWLIENGRVKEDTDNVLTTKALEPGEWVLLFNGVQGCRLGNICNVTK</sequence>
<dbReference type="InterPro" id="IPR050571">
    <property type="entry name" value="Class-IV_PLP-Dep_Aminotrnsfr"/>
</dbReference>